<dbReference type="InterPro" id="IPR037103">
    <property type="entry name" value="Tubulin/FtsZ-like_C"/>
</dbReference>
<reference evidence="11 12" key="1">
    <citation type="journal article" date="2010" name="Cell">
        <title>The genome of Naegleria gruberi illuminates early eukaryotic versatility.</title>
        <authorList>
            <person name="Fritz-Laylin L.K."/>
            <person name="Prochnik S.E."/>
            <person name="Ginger M.L."/>
            <person name="Dacks J.B."/>
            <person name="Carpenter M.L."/>
            <person name="Field M.C."/>
            <person name="Kuo A."/>
            <person name="Paredez A."/>
            <person name="Chapman J."/>
            <person name="Pham J."/>
            <person name="Shu S."/>
            <person name="Neupane R."/>
            <person name="Cipriano M."/>
            <person name="Mancuso J."/>
            <person name="Tu H."/>
            <person name="Salamov A."/>
            <person name="Lindquist E."/>
            <person name="Shapiro H."/>
            <person name="Lucas S."/>
            <person name="Grigoriev I.V."/>
            <person name="Cande W.Z."/>
            <person name="Fulton C."/>
            <person name="Rokhsar D.S."/>
            <person name="Dawson S.C."/>
        </authorList>
    </citation>
    <scope>NUCLEOTIDE SEQUENCE [LARGE SCALE GENOMIC DNA]</scope>
    <source>
        <strain evidence="11 12">NEG-M</strain>
    </source>
</reference>
<accession>D2UYU9</accession>
<dbReference type="Gene3D" id="3.40.50.1440">
    <property type="entry name" value="Tubulin/FtsZ, GTPase domain"/>
    <property type="match status" value="1"/>
</dbReference>
<dbReference type="AlphaFoldDB" id="D2UYU9"/>
<dbReference type="InterPro" id="IPR036525">
    <property type="entry name" value="Tubulin/FtsZ_GTPase_sf"/>
</dbReference>
<evidence type="ECO:0000256" key="7">
    <source>
        <dbReference type="ARBA" id="ARBA00034296"/>
    </source>
</evidence>
<dbReference type="Proteomes" id="UP000006671">
    <property type="component" value="Unassembled WGS sequence"/>
</dbReference>
<proteinExistence type="inferred from homology"/>
<evidence type="ECO:0000256" key="6">
    <source>
        <dbReference type="ARBA" id="ARBA00023134"/>
    </source>
</evidence>
<comment type="similarity">
    <text evidence="1">Belongs to the tubulin family.</text>
</comment>
<dbReference type="InterPro" id="IPR000217">
    <property type="entry name" value="Tubulin"/>
</dbReference>
<evidence type="ECO:0000256" key="3">
    <source>
        <dbReference type="ARBA" id="ARBA00022741"/>
    </source>
</evidence>
<dbReference type="CDD" id="cd02186">
    <property type="entry name" value="alpha_tubulin"/>
    <property type="match status" value="1"/>
</dbReference>
<dbReference type="RefSeq" id="XP_002682585.1">
    <property type="nucleotide sequence ID" value="XM_002682539.1"/>
</dbReference>
<dbReference type="GO" id="GO:0005525">
    <property type="term" value="F:GTP binding"/>
    <property type="evidence" value="ECO:0007669"/>
    <property type="project" value="UniProtKB-KW"/>
</dbReference>
<evidence type="ECO:0000313" key="12">
    <source>
        <dbReference type="Proteomes" id="UP000006671"/>
    </source>
</evidence>
<keyword evidence="2" id="KW-0493">Microtubule</keyword>
<dbReference type="InterPro" id="IPR008280">
    <property type="entry name" value="Tub_FtsZ_C"/>
</dbReference>
<dbReference type="eggNOG" id="KOG1376">
    <property type="taxonomic scope" value="Eukaryota"/>
</dbReference>
<protein>
    <submittedName>
        <fullName evidence="11">Alpha-tubulin</fullName>
    </submittedName>
</protein>
<dbReference type="Gene3D" id="3.30.1330.20">
    <property type="entry name" value="Tubulin/FtsZ, C-terminal domain"/>
    <property type="match status" value="1"/>
</dbReference>
<organism evidence="12">
    <name type="scientific">Naegleria gruberi</name>
    <name type="common">Amoeba</name>
    <dbReference type="NCBI Taxonomy" id="5762"/>
    <lineage>
        <taxon>Eukaryota</taxon>
        <taxon>Discoba</taxon>
        <taxon>Heterolobosea</taxon>
        <taxon>Tetramitia</taxon>
        <taxon>Eutetramitia</taxon>
        <taxon>Vahlkampfiidae</taxon>
        <taxon>Naegleria</taxon>
    </lineage>
</organism>
<dbReference type="VEuPathDB" id="AmoebaDB:NAEGRDRAFT_45327"/>
<keyword evidence="4" id="KW-0378">Hydrolase</keyword>
<evidence type="ECO:0000256" key="5">
    <source>
        <dbReference type="ARBA" id="ARBA00022842"/>
    </source>
</evidence>
<dbReference type="InParanoid" id="D2UYU9"/>
<dbReference type="KEGG" id="ngr:NAEGRDRAFT_45327"/>
<dbReference type="Pfam" id="PF00091">
    <property type="entry name" value="Tubulin"/>
    <property type="match status" value="1"/>
</dbReference>
<dbReference type="SUPFAM" id="SSF55307">
    <property type="entry name" value="Tubulin C-terminal domain-like"/>
    <property type="match status" value="1"/>
</dbReference>
<dbReference type="SMART" id="SM00864">
    <property type="entry name" value="Tubulin"/>
    <property type="match status" value="1"/>
</dbReference>
<dbReference type="GeneID" id="8863013"/>
<dbReference type="InterPro" id="IPR018316">
    <property type="entry name" value="Tubulin/FtsZ_2-layer-sand-dom"/>
</dbReference>
<evidence type="ECO:0000256" key="1">
    <source>
        <dbReference type="ARBA" id="ARBA00009636"/>
    </source>
</evidence>
<dbReference type="SMART" id="SM00865">
    <property type="entry name" value="Tubulin_C"/>
    <property type="match status" value="1"/>
</dbReference>
<dbReference type="GO" id="GO:0005200">
    <property type="term" value="F:structural constituent of cytoskeleton"/>
    <property type="evidence" value="ECO:0007669"/>
    <property type="project" value="InterPro"/>
</dbReference>
<evidence type="ECO:0000259" key="10">
    <source>
        <dbReference type="SMART" id="SM00865"/>
    </source>
</evidence>
<name>D2UYU9_NAEGR</name>
<keyword evidence="12" id="KW-1185">Reference proteome</keyword>
<dbReference type="STRING" id="5762.D2UYU9"/>
<keyword evidence="6" id="KW-0342">GTP-binding</keyword>
<evidence type="ECO:0000256" key="4">
    <source>
        <dbReference type="ARBA" id="ARBA00022801"/>
    </source>
</evidence>
<dbReference type="InterPro" id="IPR023123">
    <property type="entry name" value="Tubulin_C"/>
</dbReference>
<dbReference type="EMBL" id="GG738846">
    <property type="protein sequence ID" value="EFC49841.1"/>
    <property type="molecule type" value="Genomic_DNA"/>
</dbReference>
<feature type="domain" description="Tubulin/FtsZ GTPase" evidence="9">
    <location>
        <begin position="54"/>
        <end position="250"/>
    </location>
</feature>
<comment type="catalytic activity">
    <reaction evidence="8">
        <text>GTP + H2O = GDP + phosphate + H(+)</text>
        <dbReference type="Rhea" id="RHEA:19669"/>
        <dbReference type="ChEBI" id="CHEBI:15377"/>
        <dbReference type="ChEBI" id="CHEBI:15378"/>
        <dbReference type="ChEBI" id="CHEBI:37565"/>
        <dbReference type="ChEBI" id="CHEBI:43474"/>
        <dbReference type="ChEBI" id="CHEBI:58189"/>
    </reaction>
    <physiologicalReaction direction="left-to-right" evidence="8">
        <dbReference type="Rhea" id="RHEA:19670"/>
    </physiologicalReaction>
</comment>
<dbReference type="InterPro" id="IPR002452">
    <property type="entry name" value="Alpha_tubulin"/>
</dbReference>
<dbReference type="PRINTS" id="PR01162">
    <property type="entry name" value="ALPHATUBULIN"/>
</dbReference>
<sequence>MKNREIISIHIGQAGSQIGNTCWELYCLEHGIDHTTGIQSLPQSSSDYSIEQYQRSFFSETKNGNWKARALFVDLDSECIDKIRMKNNSMYERESLLSGNENAGNNFAIGRGVGGSLVLENCLERIRNMVEKCEALEGFLITSSLNGGTGSGFRDALLERLSSEFDKKLKLSFDVIGAPSSVSSCVEPYNVLLGWNSIREYSDVSVILENEALIDICKNKLQLEQPKMTDLNEIIAHTISSTTVHLRKEGCLHVSISEIMNNLIPYPSVKYLIHSMSNIFPKNHVFNERPNVTELTRSCFLDKHSVLANCNLLEGQYMACVVLYKGDIVPKDVGHAISTIKTSRVIRFVDWCPTGFRCGIDYSPPLTIPGGNICSMDRNAHVFANSTSISQTFTRMGQNFDKLFSEKPFLHWYLKEGAQEEEFTQCREELRTLQQDYLEVVQVGEEEI</sequence>
<dbReference type="PANTHER" id="PTHR11588">
    <property type="entry name" value="TUBULIN"/>
    <property type="match status" value="1"/>
</dbReference>
<dbReference type="SUPFAM" id="SSF52490">
    <property type="entry name" value="Tubulin nucleotide-binding domain-like"/>
    <property type="match status" value="1"/>
</dbReference>
<feature type="domain" description="Tubulin/FtsZ 2-layer sandwich" evidence="10">
    <location>
        <begin position="252"/>
        <end position="398"/>
    </location>
</feature>
<dbReference type="Gene3D" id="1.10.287.600">
    <property type="entry name" value="Helix hairpin bin"/>
    <property type="match status" value="1"/>
</dbReference>
<comment type="function">
    <text evidence="7">Tubulin is the major constituent of microtubules, a cylinder consisting of laterally associated linear protofilaments composed of alpha- and beta-tubulin heterodimers. Microtubules grow by the addition of GTP-tubulin dimers to the microtubule end, where a stabilizing cap forms. Below the cap, tubulin dimers are in GDP-bound state, owing to GTPase activity of alpha-tubulin.</text>
</comment>
<dbReference type="PRINTS" id="PR01161">
    <property type="entry name" value="TUBULIN"/>
</dbReference>
<dbReference type="GO" id="GO:0016787">
    <property type="term" value="F:hydrolase activity"/>
    <property type="evidence" value="ECO:0007669"/>
    <property type="project" value="UniProtKB-KW"/>
</dbReference>
<dbReference type="InterPro" id="IPR003008">
    <property type="entry name" value="Tubulin_FtsZ_GTPase"/>
</dbReference>
<gene>
    <name evidence="11" type="ORF">NAEGRDRAFT_45327</name>
</gene>
<keyword evidence="5" id="KW-0460">Magnesium</keyword>
<evidence type="ECO:0000256" key="8">
    <source>
        <dbReference type="ARBA" id="ARBA00049117"/>
    </source>
</evidence>
<dbReference type="GO" id="GO:0005874">
    <property type="term" value="C:microtubule"/>
    <property type="evidence" value="ECO:0007669"/>
    <property type="project" value="UniProtKB-KW"/>
</dbReference>
<dbReference type="GO" id="GO:0007017">
    <property type="term" value="P:microtubule-based process"/>
    <property type="evidence" value="ECO:0007669"/>
    <property type="project" value="InterPro"/>
</dbReference>
<dbReference type="Pfam" id="PF03953">
    <property type="entry name" value="Tubulin_C"/>
    <property type="match status" value="1"/>
</dbReference>
<evidence type="ECO:0000256" key="2">
    <source>
        <dbReference type="ARBA" id="ARBA00022701"/>
    </source>
</evidence>
<keyword evidence="3" id="KW-0547">Nucleotide-binding</keyword>
<evidence type="ECO:0000313" key="11">
    <source>
        <dbReference type="EMBL" id="EFC49841.1"/>
    </source>
</evidence>
<evidence type="ECO:0000259" key="9">
    <source>
        <dbReference type="SMART" id="SM00864"/>
    </source>
</evidence>